<accession>A0A9W4XM66</accession>
<gene>
    <name evidence="4" type="ORF">PDIGIT_LOCUS10177</name>
</gene>
<feature type="region of interest" description="Disordered" evidence="2">
    <location>
        <begin position="254"/>
        <end position="344"/>
    </location>
</feature>
<proteinExistence type="inferred from homology"/>
<reference evidence="4" key="1">
    <citation type="submission" date="2023-01" db="EMBL/GenBank/DDBJ databases">
        <authorList>
            <person name="Van Ghelder C."/>
            <person name="Rancurel C."/>
        </authorList>
    </citation>
    <scope>NUCLEOTIDE SEQUENCE</scope>
    <source>
        <strain evidence="4">CNCM I-4278</strain>
    </source>
</reference>
<protein>
    <recommendedName>
        <fullName evidence="3">Transcription factor Iwr1 domain-containing protein</fullName>
    </recommendedName>
</protein>
<dbReference type="GO" id="GO:0005737">
    <property type="term" value="C:cytoplasm"/>
    <property type="evidence" value="ECO:0007669"/>
    <property type="project" value="TreeGrafter"/>
</dbReference>
<feature type="compositionally biased region" description="Acidic residues" evidence="2">
    <location>
        <begin position="275"/>
        <end position="286"/>
    </location>
</feature>
<feature type="domain" description="Transcription factor Iwr1" evidence="3">
    <location>
        <begin position="208"/>
        <end position="279"/>
    </location>
</feature>
<feature type="compositionally biased region" description="Acidic residues" evidence="2">
    <location>
        <begin position="300"/>
        <end position="323"/>
    </location>
</feature>
<dbReference type="GO" id="GO:0006606">
    <property type="term" value="P:protein import into nucleus"/>
    <property type="evidence" value="ECO:0007669"/>
    <property type="project" value="InterPro"/>
</dbReference>
<dbReference type="PANTHER" id="PTHR28063:SF1">
    <property type="entry name" value="RNA POLYMERASE II NUCLEAR LOCALIZATION PROTEIN IWR1"/>
    <property type="match status" value="1"/>
</dbReference>
<sequence length="344" mass="38791">MVPNPPQTLSVKRKRHDPAVETLVVEPGEKRQKSDTFAWRLVTKPGAPAVPPPLPSPALPDRPQFHISYSAGDRKTRVLIQSRVANGQTTRAENVQPQSQSVQDTSVAQVTPLAQNGTSRTQKRPGAGATVRNLRPVASQRTLNSTNPTEDEVKQFEQFSQEVEQGEVAKLNPPTSPLKFAPKVPALRYRERHPEKAAVLDADAMDIDDYVYDTYVREVVMPDAEGKLPEHQGTVGVIVLKDEDEDWWNGDEEVEREFDTDDEDENAEDYYANDYPEDELSSDDEYDRNLYQSRFRHGSDDEELSWNEDDDDGAAFSEGDEDDEHFRRIAAPRPAPGYWGRMGE</sequence>
<keyword evidence="5" id="KW-1185">Reference proteome</keyword>
<evidence type="ECO:0000256" key="2">
    <source>
        <dbReference type="SAM" id="MobiDB-lite"/>
    </source>
</evidence>
<dbReference type="Proteomes" id="UP001152607">
    <property type="component" value="Unassembled WGS sequence"/>
</dbReference>
<evidence type="ECO:0000313" key="5">
    <source>
        <dbReference type="Proteomes" id="UP001152607"/>
    </source>
</evidence>
<evidence type="ECO:0000259" key="3">
    <source>
        <dbReference type="Pfam" id="PF08574"/>
    </source>
</evidence>
<evidence type="ECO:0000256" key="1">
    <source>
        <dbReference type="ARBA" id="ARBA00010218"/>
    </source>
</evidence>
<feature type="compositionally biased region" description="Acidic residues" evidence="2">
    <location>
        <begin position="254"/>
        <end position="268"/>
    </location>
</feature>
<dbReference type="InterPro" id="IPR013883">
    <property type="entry name" value="TF_Iwr1_dom"/>
</dbReference>
<dbReference type="Pfam" id="PF08574">
    <property type="entry name" value="Iwr1"/>
    <property type="match status" value="1"/>
</dbReference>
<evidence type="ECO:0000313" key="4">
    <source>
        <dbReference type="EMBL" id="CAI6337069.1"/>
    </source>
</evidence>
<organism evidence="4 5">
    <name type="scientific">Periconia digitata</name>
    <dbReference type="NCBI Taxonomy" id="1303443"/>
    <lineage>
        <taxon>Eukaryota</taxon>
        <taxon>Fungi</taxon>
        <taxon>Dikarya</taxon>
        <taxon>Ascomycota</taxon>
        <taxon>Pezizomycotina</taxon>
        <taxon>Dothideomycetes</taxon>
        <taxon>Pleosporomycetidae</taxon>
        <taxon>Pleosporales</taxon>
        <taxon>Massarineae</taxon>
        <taxon>Periconiaceae</taxon>
        <taxon>Periconia</taxon>
    </lineage>
</organism>
<name>A0A9W4XM66_9PLEO</name>
<comment type="similarity">
    <text evidence="1">Belongs to the IWR1/SLC7A6OS family.</text>
</comment>
<dbReference type="OrthoDB" id="6255506at2759"/>
<dbReference type="PANTHER" id="PTHR28063">
    <property type="entry name" value="RNA POLYMERASE II NUCLEAR LOCALIZATION PROTEIN IWR1"/>
    <property type="match status" value="1"/>
</dbReference>
<dbReference type="AlphaFoldDB" id="A0A9W4XM66"/>
<comment type="caution">
    <text evidence="4">The sequence shown here is derived from an EMBL/GenBank/DDBJ whole genome shotgun (WGS) entry which is preliminary data.</text>
</comment>
<dbReference type="InterPro" id="IPR040150">
    <property type="entry name" value="Iwr1"/>
</dbReference>
<dbReference type="EMBL" id="CAOQHR010000007">
    <property type="protein sequence ID" value="CAI6337069.1"/>
    <property type="molecule type" value="Genomic_DNA"/>
</dbReference>